<evidence type="ECO:0000256" key="1">
    <source>
        <dbReference type="SAM" id="MobiDB-lite"/>
    </source>
</evidence>
<comment type="caution">
    <text evidence="2">The sequence shown here is derived from an EMBL/GenBank/DDBJ whole genome shotgun (WGS) entry which is preliminary data.</text>
</comment>
<evidence type="ECO:0000313" key="2">
    <source>
        <dbReference type="EMBL" id="MCI67299.1"/>
    </source>
</evidence>
<name>A0A392U1P3_9FABA</name>
<evidence type="ECO:0000313" key="3">
    <source>
        <dbReference type="Proteomes" id="UP000265520"/>
    </source>
</evidence>
<sequence length="45" mass="4899">MPSNNDVPKDNNVAVLRPNMACAIRPPSSLPHGNKFKEVTTIPAR</sequence>
<dbReference type="Proteomes" id="UP000265520">
    <property type="component" value="Unassembled WGS sequence"/>
</dbReference>
<proteinExistence type="predicted"/>
<dbReference type="EMBL" id="LXQA010713958">
    <property type="protein sequence ID" value="MCI67299.1"/>
    <property type="molecule type" value="Genomic_DNA"/>
</dbReference>
<reference evidence="2 3" key="1">
    <citation type="journal article" date="2018" name="Front. Plant Sci.">
        <title>Red Clover (Trifolium pratense) and Zigzag Clover (T. medium) - A Picture of Genomic Similarities and Differences.</title>
        <authorList>
            <person name="Dluhosova J."/>
            <person name="Istvanek J."/>
            <person name="Nedelnik J."/>
            <person name="Repkova J."/>
        </authorList>
    </citation>
    <scope>NUCLEOTIDE SEQUENCE [LARGE SCALE GENOMIC DNA]</scope>
    <source>
        <strain evidence="3">cv. 10/8</strain>
        <tissue evidence="2">Leaf</tissue>
    </source>
</reference>
<dbReference type="AlphaFoldDB" id="A0A392U1P3"/>
<feature type="non-terminal residue" evidence="2">
    <location>
        <position position="45"/>
    </location>
</feature>
<accession>A0A392U1P3</accession>
<organism evidence="2 3">
    <name type="scientific">Trifolium medium</name>
    <dbReference type="NCBI Taxonomy" id="97028"/>
    <lineage>
        <taxon>Eukaryota</taxon>
        <taxon>Viridiplantae</taxon>
        <taxon>Streptophyta</taxon>
        <taxon>Embryophyta</taxon>
        <taxon>Tracheophyta</taxon>
        <taxon>Spermatophyta</taxon>
        <taxon>Magnoliopsida</taxon>
        <taxon>eudicotyledons</taxon>
        <taxon>Gunneridae</taxon>
        <taxon>Pentapetalae</taxon>
        <taxon>rosids</taxon>
        <taxon>fabids</taxon>
        <taxon>Fabales</taxon>
        <taxon>Fabaceae</taxon>
        <taxon>Papilionoideae</taxon>
        <taxon>50 kb inversion clade</taxon>
        <taxon>NPAAA clade</taxon>
        <taxon>Hologalegina</taxon>
        <taxon>IRL clade</taxon>
        <taxon>Trifolieae</taxon>
        <taxon>Trifolium</taxon>
    </lineage>
</organism>
<protein>
    <submittedName>
        <fullName evidence="2">Uncharacterized protein</fullName>
    </submittedName>
</protein>
<keyword evidence="3" id="KW-1185">Reference proteome</keyword>
<feature type="region of interest" description="Disordered" evidence="1">
    <location>
        <begin position="25"/>
        <end position="45"/>
    </location>
</feature>